<keyword evidence="3 9" id="KW-0436">Ligase</keyword>
<dbReference type="MEROPS" id="C26.A07"/>
<dbReference type="CDD" id="cd01997">
    <property type="entry name" value="GMP_synthase_C"/>
    <property type="match status" value="1"/>
</dbReference>
<evidence type="ECO:0000256" key="1">
    <source>
        <dbReference type="ARBA" id="ARBA00002332"/>
    </source>
</evidence>
<dbReference type="InterPro" id="IPR014729">
    <property type="entry name" value="Rossmann-like_a/b/a_fold"/>
</dbReference>
<comment type="catalytic activity">
    <reaction evidence="9">
        <text>XMP + L-glutamine + ATP + H2O = GMP + L-glutamate + AMP + diphosphate + 2 H(+)</text>
        <dbReference type="Rhea" id="RHEA:11680"/>
        <dbReference type="ChEBI" id="CHEBI:15377"/>
        <dbReference type="ChEBI" id="CHEBI:15378"/>
        <dbReference type="ChEBI" id="CHEBI:29985"/>
        <dbReference type="ChEBI" id="CHEBI:30616"/>
        <dbReference type="ChEBI" id="CHEBI:33019"/>
        <dbReference type="ChEBI" id="CHEBI:57464"/>
        <dbReference type="ChEBI" id="CHEBI:58115"/>
        <dbReference type="ChEBI" id="CHEBI:58359"/>
        <dbReference type="ChEBI" id="CHEBI:456215"/>
        <dbReference type="EC" id="6.3.5.2"/>
    </reaction>
</comment>
<dbReference type="PROSITE" id="PS51553">
    <property type="entry name" value="GMPS_ATP_PPASE"/>
    <property type="match status" value="1"/>
</dbReference>
<keyword evidence="8 9" id="KW-0315">Glutamine amidotransferase</keyword>
<accession>D5EDT6</accession>
<proteinExistence type="inferred from homology"/>
<dbReference type="CDD" id="cd01742">
    <property type="entry name" value="GATase1_GMP_Synthase"/>
    <property type="match status" value="1"/>
</dbReference>
<dbReference type="PRINTS" id="PR00096">
    <property type="entry name" value="GATASE"/>
</dbReference>
<evidence type="ECO:0000256" key="6">
    <source>
        <dbReference type="ARBA" id="ARBA00022755"/>
    </source>
</evidence>
<dbReference type="Gene3D" id="3.40.50.620">
    <property type="entry name" value="HUPs"/>
    <property type="match status" value="1"/>
</dbReference>
<dbReference type="HAMAP" id="MF_00344">
    <property type="entry name" value="GMP_synthase"/>
    <property type="match status" value="1"/>
</dbReference>
<organism evidence="12 13">
    <name type="scientific">Aminobacterium colombiense (strain DSM 12261 / ALA-1)</name>
    <dbReference type="NCBI Taxonomy" id="572547"/>
    <lineage>
        <taxon>Bacteria</taxon>
        <taxon>Thermotogati</taxon>
        <taxon>Synergistota</taxon>
        <taxon>Synergistia</taxon>
        <taxon>Synergistales</taxon>
        <taxon>Aminobacteriaceae</taxon>
        <taxon>Aminobacterium</taxon>
    </lineage>
</organism>
<evidence type="ECO:0000256" key="9">
    <source>
        <dbReference type="HAMAP-Rule" id="MF_00344"/>
    </source>
</evidence>
<dbReference type="InterPro" id="IPR017926">
    <property type="entry name" value="GATASE"/>
</dbReference>
<sequence>MDNIIILDCGSQFTQLIARRIRELKVHSEIIPWDVCIDDIRQRKPRGIIISGGPQSVMDEDSPTVPMELFEFGVPILGVCYGMQLIAKLFGGQIESGSSREYGRTAISLKDLNSLLFKSAPGTFEVWMSHGDHIAKLPDGALLLAETDGGVPAAFAIEEKGIWGLQFHPEVAHTQNGITILSNFLFNICGCTGDWDLGSWIDMMVKDVQQKTENARVICGLSGGVDSTVAAVLTSKAIGDRLECIFVNNGLLRHREAERVLEKYKQLDLNVHYVDASNRFLDALKGVIDPEQKRKIIGETFIRVFEAEAAKIHNAEWLLQGTLYPDVIESGHKGKGASVIKSHHNVGGLPEDMKLKVLEPLRDLFKDEVRTIGALLGVPEEIVNRQPFPGPGLAVRCLGEISRDRLDTLRAADEIFREEFSKSETYFTVWQSFCVLLPIKTVGVMGDSRTYAEVVALRAVESSDGMTADWVRVPYDVLDRTARRICNSIKGINRVVLDVTSKPPSTIEWE</sequence>
<comment type="pathway">
    <text evidence="2 9">Purine metabolism; GMP biosynthesis; GMP from XMP (L-Gln route): step 1/1.</text>
</comment>
<dbReference type="EMBL" id="CP001997">
    <property type="protein sequence ID" value="ADE56718.1"/>
    <property type="molecule type" value="Genomic_DNA"/>
</dbReference>
<evidence type="ECO:0000256" key="4">
    <source>
        <dbReference type="ARBA" id="ARBA00022741"/>
    </source>
</evidence>
<dbReference type="InterPro" id="IPR004739">
    <property type="entry name" value="GMP_synth_GATase"/>
</dbReference>
<dbReference type="KEGG" id="aco:Amico_0583"/>
<dbReference type="eggNOG" id="COG0519">
    <property type="taxonomic scope" value="Bacteria"/>
</dbReference>
<dbReference type="NCBIfam" id="TIGR00884">
    <property type="entry name" value="guaA_Cterm"/>
    <property type="match status" value="1"/>
</dbReference>
<dbReference type="NCBIfam" id="TIGR00888">
    <property type="entry name" value="guaA_Nterm"/>
    <property type="match status" value="1"/>
</dbReference>
<keyword evidence="6 9" id="KW-0658">Purine biosynthesis</keyword>
<protein>
    <recommendedName>
        <fullName evidence="9">GMP synthase [glutamine-hydrolyzing]</fullName>
        <ecNumber evidence="9">6.3.5.2</ecNumber>
    </recommendedName>
    <alternativeName>
        <fullName evidence="9">GMP synthetase</fullName>
    </alternativeName>
    <alternativeName>
        <fullName evidence="9">Glutamine amidotransferase</fullName>
    </alternativeName>
</protein>
<dbReference type="InterPro" id="IPR001674">
    <property type="entry name" value="GMP_synth_C"/>
</dbReference>
<dbReference type="NCBIfam" id="NF000848">
    <property type="entry name" value="PRK00074.1"/>
    <property type="match status" value="1"/>
</dbReference>
<dbReference type="EC" id="6.3.5.2" evidence="9"/>
<reference evidence="12 13" key="1">
    <citation type="journal article" date="2010" name="Stand. Genomic Sci.">
        <title>Complete genome sequence of Aminobacterium colombiense type strain (ALA-1).</title>
        <authorList>
            <person name="Chertkov O."/>
            <person name="Sikorski J."/>
            <person name="Brambilla E."/>
            <person name="Lapidus A."/>
            <person name="Copeland A."/>
            <person name="Glavina Del Rio T."/>
            <person name="Nolan M."/>
            <person name="Lucas S."/>
            <person name="Tice H."/>
            <person name="Cheng J.F."/>
            <person name="Han C."/>
            <person name="Detter J.C."/>
            <person name="Bruce D."/>
            <person name="Tapia R."/>
            <person name="Goodwin L."/>
            <person name="Pitluck S."/>
            <person name="Liolios K."/>
            <person name="Ivanova N."/>
            <person name="Mavromatis K."/>
            <person name="Ovchinnikova G."/>
            <person name="Pati A."/>
            <person name="Chen A."/>
            <person name="Palaniappan K."/>
            <person name="Land M."/>
            <person name="Hauser L."/>
            <person name="Chang Y.J."/>
            <person name="Jeffries C.D."/>
            <person name="Spring S."/>
            <person name="Rohde M."/>
            <person name="Goker M."/>
            <person name="Bristow J."/>
            <person name="Eisen J.A."/>
            <person name="Markowitz V."/>
            <person name="Hugenholtz P."/>
            <person name="Kyrpides N.C."/>
            <person name="Klenk H.P."/>
        </authorList>
    </citation>
    <scope>NUCLEOTIDE SEQUENCE [LARGE SCALE GENOMIC DNA]</scope>
    <source>
        <strain evidence="13">DSM 12261 / ALA-1</strain>
    </source>
</reference>
<evidence type="ECO:0000256" key="3">
    <source>
        <dbReference type="ARBA" id="ARBA00022598"/>
    </source>
</evidence>
<name>D5EDT6_AMICL</name>
<dbReference type="SUPFAM" id="SSF54810">
    <property type="entry name" value="GMP synthetase C-terminal dimerisation domain"/>
    <property type="match status" value="1"/>
</dbReference>
<dbReference type="Gene3D" id="3.40.50.880">
    <property type="match status" value="1"/>
</dbReference>
<dbReference type="InterPro" id="IPR029062">
    <property type="entry name" value="Class_I_gatase-like"/>
</dbReference>
<dbReference type="GO" id="GO:0005829">
    <property type="term" value="C:cytosol"/>
    <property type="evidence" value="ECO:0007669"/>
    <property type="project" value="TreeGrafter"/>
</dbReference>
<dbReference type="InterPro" id="IPR022310">
    <property type="entry name" value="NAD/GMP_synthase"/>
</dbReference>
<dbReference type="eggNOG" id="COG0518">
    <property type="taxonomic scope" value="Bacteria"/>
</dbReference>
<evidence type="ECO:0000256" key="7">
    <source>
        <dbReference type="ARBA" id="ARBA00022840"/>
    </source>
</evidence>
<evidence type="ECO:0000256" key="2">
    <source>
        <dbReference type="ARBA" id="ARBA00005153"/>
    </source>
</evidence>
<evidence type="ECO:0000313" key="12">
    <source>
        <dbReference type="EMBL" id="ADE56718.1"/>
    </source>
</evidence>
<dbReference type="Pfam" id="PF00117">
    <property type="entry name" value="GATase"/>
    <property type="match status" value="1"/>
</dbReference>
<evidence type="ECO:0000256" key="10">
    <source>
        <dbReference type="PROSITE-ProRule" id="PRU00886"/>
    </source>
</evidence>
<evidence type="ECO:0000313" key="13">
    <source>
        <dbReference type="Proteomes" id="UP000002366"/>
    </source>
</evidence>
<feature type="active site" evidence="9">
    <location>
        <position position="170"/>
    </location>
</feature>
<dbReference type="PRINTS" id="PR00097">
    <property type="entry name" value="ANTSNTHASEII"/>
</dbReference>
<keyword evidence="13" id="KW-1185">Reference proteome</keyword>
<dbReference type="RefSeq" id="WP_013047984.1">
    <property type="nucleotide sequence ID" value="NC_014011.1"/>
</dbReference>
<keyword evidence="4 9" id="KW-0547">Nucleotide-binding</keyword>
<evidence type="ECO:0000256" key="5">
    <source>
        <dbReference type="ARBA" id="ARBA00022749"/>
    </source>
</evidence>
<evidence type="ECO:0000256" key="8">
    <source>
        <dbReference type="ARBA" id="ARBA00022962"/>
    </source>
</evidence>
<dbReference type="Pfam" id="PF02540">
    <property type="entry name" value="NAD_synthase"/>
    <property type="match status" value="1"/>
</dbReference>
<gene>
    <name evidence="9" type="primary">guaA</name>
    <name evidence="12" type="ordered locus">Amico_0583</name>
</gene>
<dbReference type="InterPro" id="IPR025777">
    <property type="entry name" value="GMPS_ATP_PPase_dom"/>
</dbReference>
<dbReference type="FunFam" id="3.30.300.10:FF:000002">
    <property type="entry name" value="GMP synthase [glutamine-hydrolyzing]"/>
    <property type="match status" value="1"/>
</dbReference>
<dbReference type="Gene3D" id="3.30.300.10">
    <property type="match status" value="1"/>
</dbReference>
<dbReference type="SUPFAM" id="SSF52402">
    <property type="entry name" value="Adenine nucleotide alpha hydrolases-like"/>
    <property type="match status" value="1"/>
</dbReference>
<keyword evidence="7 9" id="KW-0067">ATP-binding</keyword>
<dbReference type="SUPFAM" id="SSF52317">
    <property type="entry name" value="Class I glutamine amidotransferase-like"/>
    <property type="match status" value="1"/>
</dbReference>
<evidence type="ECO:0000259" key="11">
    <source>
        <dbReference type="PROSITE" id="PS51553"/>
    </source>
</evidence>
<feature type="active site" evidence="9">
    <location>
        <position position="168"/>
    </location>
</feature>
<feature type="active site" description="Nucleophile" evidence="9">
    <location>
        <position position="80"/>
    </location>
</feature>
<dbReference type="Pfam" id="PF00958">
    <property type="entry name" value="GMP_synt_C"/>
    <property type="match status" value="1"/>
</dbReference>
<dbReference type="HOGENOM" id="CLU_014340_0_5_0"/>
<dbReference type="GO" id="GO:0005524">
    <property type="term" value="F:ATP binding"/>
    <property type="evidence" value="ECO:0007669"/>
    <property type="project" value="UniProtKB-UniRule"/>
</dbReference>
<dbReference type="PANTHER" id="PTHR11922:SF2">
    <property type="entry name" value="GMP SYNTHASE [GLUTAMINE-HYDROLYZING]"/>
    <property type="match status" value="1"/>
</dbReference>
<keyword evidence="5 9" id="KW-0332">GMP biosynthesis</keyword>
<dbReference type="AlphaFoldDB" id="D5EDT6"/>
<dbReference type="PROSITE" id="PS51273">
    <property type="entry name" value="GATASE_TYPE_1"/>
    <property type="match status" value="1"/>
</dbReference>
<feature type="binding site" evidence="10">
    <location>
        <begin position="222"/>
        <end position="228"/>
    </location>
    <ligand>
        <name>ATP</name>
        <dbReference type="ChEBI" id="CHEBI:30616"/>
    </ligand>
</feature>
<feature type="domain" description="GMPS ATP-PPase" evidence="11">
    <location>
        <begin position="195"/>
        <end position="385"/>
    </location>
</feature>
<dbReference type="STRING" id="572547.Amico_0583"/>
<dbReference type="InterPro" id="IPR022955">
    <property type="entry name" value="GMP_synthase"/>
</dbReference>
<dbReference type="PANTHER" id="PTHR11922">
    <property type="entry name" value="GMP SYNTHASE-RELATED"/>
    <property type="match status" value="1"/>
</dbReference>
<dbReference type="FunFam" id="3.40.50.880:FF:000001">
    <property type="entry name" value="GMP synthase [glutamine-hydrolyzing]"/>
    <property type="match status" value="1"/>
</dbReference>
<dbReference type="UniPathway" id="UPA00189">
    <property type="reaction ID" value="UER00296"/>
</dbReference>
<dbReference type="OrthoDB" id="9802219at2"/>
<dbReference type="PRINTS" id="PR00099">
    <property type="entry name" value="CPSGATASE"/>
</dbReference>
<comment type="function">
    <text evidence="1 9">Catalyzes the synthesis of GMP from XMP.</text>
</comment>
<dbReference type="GO" id="GO:0003921">
    <property type="term" value="F:GMP synthase activity"/>
    <property type="evidence" value="ECO:0007669"/>
    <property type="project" value="InterPro"/>
</dbReference>
<dbReference type="Proteomes" id="UP000002366">
    <property type="component" value="Chromosome"/>
</dbReference>
<comment type="subunit">
    <text evidence="9">Homodimer.</text>
</comment>
<dbReference type="FunFam" id="3.40.50.620:FF:000001">
    <property type="entry name" value="GMP synthase [glutamine-hydrolyzing]"/>
    <property type="match status" value="1"/>
</dbReference>